<dbReference type="RefSeq" id="WP_153193566.1">
    <property type="nucleotide sequence ID" value="NZ_WIIS01000001.1"/>
</dbReference>
<dbReference type="Pfam" id="PF05704">
    <property type="entry name" value="Caps_synth"/>
    <property type="match status" value="1"/>
</dbReference>
<dbReference type="GO" id="GO:0016758">
    <property type="term" value="F:hexosyltransferase activity"/>
    <property type="evidence" value="ECO:0007669"/>
    <property type="project" value="UniProtKB-ARBA"/>
</dbReference>
<dbReference type="Gene3D" id="3.90.550.20">
    <property type="match status" value="1"/>
</dbReference>
<feature type="domain" description="Glycosyltransferase 2-like" evidence="1">
    <location>
        <begin position="8"/>
        <end position="135"/>
    </location>
</feature>
<dbReference type="Pfam" id="PF00535">
    <property type="entry name" value="Glycos_transf_2"/>
    <property type="match status" value="1"/>
</dbReference>
<dbReference type="SUPFAM" id="SSF53448">
    <property type="entry name" value="Nucleotide-diphospho-sugar transferases"/>
    <property type="match status" value="2"/>
</dbReference>
<dbReference type="InterPro" id="IPR001173">
    <property type="entry name" value="Glyco_trans_2-like"/>
</dbReference>
<name>A0A6L5H1F7_STRMT</name>
<dbReference type="Gene3D" id="3.90.550.10">
    <property type="entry name" value="Spore Coat Polysaccharide Biosynthesis Protein SpsA, Chain A"/>
    <property type="match status" value="1"/>
</dbReference>
<proteinExistence type="predicted"/>
<dbReference type="CDD" id="cd00761">
    <property type="entry name" value="Glyco_tranf_GTA_type"/>
    <property type="match status" value="1"/>
</dbReference>
<comment type="caution">
    <text evidence="2">The sequence shown here is derived from an EMBL/GenBank/DDBJ whole genome shotgun (WGS) entry which is preliminary data.</text>
</comment>
<accession>A0A6L5H1F7</accession>
<organism evidence="2 3">
    <name type="scientific">Streptococcus mitis</name>
    <dbReference type="NCBI Taxonomy" id="28037"/>
    <lineage>
        <taxon>Bacteria</taxon>
        <taxon>Bacillati</taxon>
        <taxon>Bacillota</taxon>
        <taxon>Bacilli</taxon>
        <taxon>Lactobacillales</taxon>
        <taxon>Streptococcaceae</taxon>
        <taxon>Streptococcus</taxon>
        <taxon>Streptococcus mitis group</taxon>
    </lineage>
</organism>
<dbReference type="InterPro" id="IPR008441">
    <property type="entry name" value="AfumC-like_glycosyl_Trfase"/>
</dbReference>
<dbReference type="Proteomes" id="UP000477834">
    <property type="component" value="Unassembled WGS sequence"/>
</dbReference>
<keyword evidence="2" id="KW-0808">Transferase</keyword>
<dbReference type="EMBL" id="WIKE01000001">
    <property type="protein sequence ID" value="MQQ63111.1"/>
    <property type="molecule type" value="Genomic_DNA"/>
</dbReference>
<protein>
    <submittedName>
        <fullName evidence="2">Glycosyltransferase</fullName>
    </submittedName>
</protein>
<dbReference type="PANTHER" id="PTHR22916">
    <property type="entry name" value="GLYCOSYLTRANSFERASE"/>
    <property type="match status" value="1"/>
</dbReference>
<evidence type="ECO:0000259" key="1">
    <source>
        <dbReference type="Pfam" id="PF00535"/>
    </source>
</evidence>
<dbReference type="AlphaFoldDB" id="A0A6L5H1F7"/>
<dbReference type="InterPro" id="IPR029044">
    <property type="entry name" value="Nucleotide-diphossugar_trans"/>
</dbReference>
<evidence type="ECO:0000313" key="2">
    <source>
        <dbReference type="EMBL" id="MQQ63111.1"/>
    </source>
</evidence>
<gene>
    <name evidence="2" type="ORF">GEZ69_01395</name>
</gene>
<reference evidence="2 3" key="1">
    <citation type="submission" date="2019-10" db="EMBL/GenBank/DDBJ databases">
        <title>Streptococcus mitis of the oral and urogenital tracts.</title>
        <authorList>
            <person name="Price T."/>
            <person name="Mores C.R."/>
            <person name="Putonti C."/>
            <person name="Wolfe A.J."/>
        </authorList>
    </citation>
    <scope>NUCLEOTIDE SEQUENCE [LARGE SCALE GENOMIC DNA]</scope>
    <source>
        <strain evidence="2 3">SM05</strain>
    </source>
</reference>
<evidence type="ECO:0000313" key="3">
    <source>
        <dbReference type="Proteomes" id="UP000477834"/>
    </source>
</evidence>
<dbReference type="PANTHER" id="PTHR22916:SF3">
    <property type="entry name" value="UDP-GLCNAC:BETAGAL BETA-1,3-N-ACETYLGLUCOSAMINYLTRANSFERASE-LIKE PROTEIN 1"/>
    <property type="match status" value="1"/>
</dbReference>
<sequence length="648" mass="76410">MDKGILVSIIVPIYNQEEYLNISLPTLKQQTYKNLEFILVDDGSTDSSKQIINEYLNADSRFKYVYKENGGLVSATIAGVKEASGDYLAFLDPDDKLGLDYIENFIKELDCDYDFIAAGFFYDDGKLIKPYYLKENSVLTQSDIKKLRTDFLSDTGELAISNRVFISRWNKLYKTNLVKEIVKEFRKFEMISLGEDTIFTFLLLQKAQLGKTIALSNSYFYNVGNPNSMMKEGAIINYVEKCRIAYQSFTKLLIERNLTNEMSCQLYYFLVLSFFNRLKKEDMESFKKLYDILKRDPLFLEILFSLQKKANKKQKLQLLMIRLCKSGKQYLNIKRVVSKLHAKLKLFRQNFKLVGKQIFRKNLVQLAYFLKFQQQRKNSFDDMKVFLPIIEERLKEDLLEFQKLEVLPSTIEKNIFVFWWDGFDEIPEIVSICLASLKKNYPECKLHLIHKDNYQDYTNIHPNILNDFNKGKISVQTFSDVLRFNLLKNNGGMWVDSTIYFTKKIDLFQELEKCSFSTLNFSTSKDFMSYKGEVCTWSGFMIASHKQGRLVSIINEIFERYYLKYNTFSTYFFIDIVFMLCKVYKLDDNVLDQIILKDGNMFQLASVLDQPFNKSLLPYIEKLPQKLFWNYEDNNLDNFYKYFKEIVS</sequence>